<feature type="compositionally biased region" description="Pro residues" evidence="1">
    <location>
        <begin position="73"/>
        <end position="89"/>
    </location>
</feature>
<proteinExistence type="predicted"/>
<dbReference type="GeneID" id="107071933"/>
<reference evidence="3" key="1">
    <citation type="submission" date="2025-08" db="UniProtKB">
        <authorList>
            <consortium name="RefSeq"/>
        </authorList>
    </citation>
    <scope>IDENTIFICATION</scope>
    <source>
        <tissue evidence="3">Whole body</tissue>
    </source>
</reference>
<dbReference type="RefSeq" id="XP_015186876.1">
    <property type="nucleotide sequence ID" value="XM_015331390.1"/>
</dbReference>
<dbReference type="Proteomes" id="UP000694924">
    <property type="component" value="Unplaced"/>
</dbReference>
<evidence type="ECO:0000313" key="2">
    <source>
        <dbReference type="Proteomes" id="UP000694924"/>
    </source>
</evidence>
<keyword evidence="2" id="KW-1185">Reference proteome</keyword>
<name>A0ABM1J339_POLDO</name>
<organism evidence="2 3">
    <name type="scientific">Polistes dominula</name>
    <name type="common">European paper wasp</name>
    <name type="synonym">Vespa dominula</name>
    <dbReference type="NCBI Taxonomy" id="743375"/>
    <lineage>
        <taxon>Eukaryota</taxon>
        <taxon>Metazoa</taxon>
        <taxon>Ecdysozoa</taxon>
        <taxon>Arthropoda</taxon>
        <taxon>Hexapoda</taxon>
        <taxon>Insecta</taxon>
        <taxon>Pterygota</taxon>
        <taxon>Neoptera</taxon>
        <taxon>Endopterygota</taxon>
        <taxon>Hymenoptera</taxon>
        <taxon>Apocrita</taxon>
        <taxon>Aculeata</taxon>
        <taxon>Vespoidea</taxon>
        <taxon>Vespidae</taxon>
        <taxon>Polistinae</taxon>
        <taxon>Polistini</taxon>
        <taxon>Polistes</taxon>
    </lineage>
</organism>
<feature type="region of interest" description="Disordered" evidence="1">
    <location>
        <begin position="73"/>
        <end position="94"/>
    </location>
</feature>
<gene>
    <name evidence="3" type="primary">LOC107071933</name>
</gene>
<evidence type="ECO:0000256" key="1">
    <source>
        <dbReference type="SAM" id="MobiDB-lite"/>
    </source>
</evidence>
<protein>
    <submittedName>
        <fullName evidence="3">Uncharacterized protein LOC107071933</fullName>
    </submittedName>
</protein>
<sequence>MGSRLSWTPDNKDLIPMVETFLKFNVSSMSISERSGRQPPSNKQPLQPMATVPGFLVTMAILLLDRWLQTPPHPPPPPLPLPPRPPSPPSCRTTPLDSFVLPATTTTNQSRTAKKYSITRQELEGGSGMVVVVVLASVLTMVVAEENQLRSLSFSLSFSLFRTLSISRLLTRLLIPLSFHGRETKVDGGGMVIEPPPSDAEKQQTPTPIKVRWNNKMPPITYSKSMAPYLLHTKGWVGFTSSTVKLTKGAGKRNMVVHTLRQLKRKRMRECYAKINQRLIDPPEIKVNLSRRCIEKNLLVMELNQNDKK</sequence>
<accession>A0ABM1J339</accession>
<evidence type="ECO:0000313" key="3">
    <source>
        <dbReference type="RefSeq" id="XP_015186876.1"/>
    </source>
</evidence>